<feature type="transmembrane region" description="Helical" evidence="1">
    <location>
        <begin position="20"/>
        <end position="39"/>
    </location>
</feature>
<reference evidence="2 3" key="1">
    <citation type="submission" date="2019-02" db="EMBL/GenBank/DDBJ databases">
        <title>Deep-cultivation of Planctomycetes and their phenomic and genomic characterization uncovers novel biology.</title>
        <authorList>
            <person name="Wiegand S."/>
            <person name="Jogler M."/>
            <person name="Boedeker C."/>
            <person name="Pinto D."/>
            <person name="Vollmers J."/>
            <person name="Rivas-Marin E."/>
            <person name="Kohn T."/>
            <person name="Peeters S.H."/>
            <person name="Heuer A."/>
            <person name="Rast P."/>
            <person name="Oberbeckmann S."/>
            <person name="Bunk B."/>
            <person name="Jeske O."/>
            <person name="Meyerdierks A."/>
            <person name="Storesund J.E."/>
            <person name="Kallscheuer N."/>
            <person name="Luecker S."/>
            <person name="Lage O.M."/>
            <person name="Pohl T."/>
            <person name="Merkel B.J."/>
            <person name="Hornburger P."/>
            <person name="Mueller R.-W."/>
            <person name="Bruemmer F."/>
            <person name="Labrenz M."/>
            <person name="Spormann A.M."/>
            <person name="Op den Camp H."/>
            <person name="Overmann J."/>
            <person name="Amann R."/>
            <person name="Jetten M.S.M."/>
            <person name="Mascher T."/>
            <person name="Medema M.H."/>
            <person name="Devos D.P."/>
            <person name="Kaster A.-K."/>
            <person name="Ovreas L."/>
            <person name="Rohde M."/>
            <person name="Galperin M.Y."/>
            <person name="Jogler C."/>
        </authorList>
    </citation>
    <scope>NUCLEOTIDE SEQUENCE [LARGE SCALE GENOMIC DNA]</scope>
    <source>
        <strain evidence="2 3">HG15A2</strain>
    </source>
</reference>
<name>A0A517MVW8_9BACT</name>
<evidence type="ECO:0000313" key="3">
    <source>
        <dbReference type="Proteomes" id="UP000319852"/>
    </source>
</evidence>
<dbReference type="AlphaFoldDB" id="A0A517MVW8"/>
<keyword evidence="1" id="KW-0812">Transmembrane</keyword>
<dbReference type="InterPro" id="IPR007352">
    <property type="entry name" value="DUF420"/>
</dbReference>
<organism evidence="2 3">
    <name type="scientific">Adhaeretor mobilis</name>
    <dbReference type="NCBI Taxonomy" id="1930276"/>
    <lineage>
        <taxon>Bacteria</taxon>
        <taxon>Pseudomonadati</taxon>
        <taxon>Planctomycetota</taxon>
        <taxon>Planctomycetia</taxon>
        <taxon>Pirellulales</taxon>
        <taxon>Lacipirellulaceae</taxon>
        <taxon>Adhaeretor</taxon>
    </lineage>
</organism>
<evidence type="ECO:0008006" key="4">
    <source>
        <dbReference type="Google" id="ProtNLM"/>
    </source>
</evidence>
<evidence type="ECO:0000256" key="1">
    <source>
        <dbReference type="SAM" id="Phobius"/>
    </source>
</evidence>
<dbReference type="Pfam" id="PF04238">
    <property type="entry name" value="DUF420"/>
    <property type="match status" value="1"/>
</dbReference>
<keyword evidence="3" id="KW-1185">Reference proteome</keyword>
<dbReference type="Proteomes" id="UP000319852">
    <property type="component" value="Chromosome"/>
</dbReference>
<protein>
    <recommendedName>
        <fullName evidence="4">DUF420 domain-containing protein</fullName>
    </recommendedName>
</protein>
<feature type="transmembrane region" description="Helical" evidence="1">
    <location>
        <begin position="94"/>
        <end position="114"/>
    </location>
</feature>
<keyword evidence="1" id="KW-1133">Transmembrane helix</keyword>
<feature type="transmembrane region" description="Helical" evidence="1">
    <location>
        <begin position="51"/>
        <end position="74"/>
    </location>
</feature>
<accession>A0A517MVW8</accession>
<evidence type="ECO:0000313" key="2">
    <source>
        <dbReference type="EMBL" id="QDS99023.1"/>
    </source>
</evidence>
<dbReference type="EMBL" id="CP036263">
    <property type="protein sequence ID" value="QDS99023.1"/>
    <property type="molecule type" value="Genomic_DNA"/>
</dbReference>
<feature type="transmembrane region" description="Helical" evidence="1">
    <location>
        <begin position="135"/>
        <end position="158"/>
    </location>
</feature>
<dbReference type="KEGG" id="amob:HG15A2_23120"/>
<keyword evidence="1" id="KW-0472">Membrane</keyword>
<sequence>MDFPGYDGFLGSRASFMLDVVVVAMLFVVAALCWSIYEVRYRKRYTLHKRIQLTLAAILLITVTAFEIDIRLYGWEDRSAGSIGGSATPTVWKALYAHLIFAISSACLWPVVTYRALRRFPDKPAPSTHSRSHVFWARLAAIDMLLTAVTGWVFYLLAFL</sequence>
<proteinExistence type="predicted"/>
<gene>
    <name evidence="2" type="ORF">HG15A2_23120</name>
</gene>